<dbReference type="InterPro" id="IPR051561">
    <property type="entry name" value="FRAS1_ECM"/>
</dbReference>
<dbReference type="Pfam" id="PF00093">
    <property type="entry name" value="VWC"/>
    <property type="match status" value="3"/>
</dbReference>
<dbReference type="PANTHER" id="PTHR45739:SF1">
    <property type="entry name" value="EXTRACELLULAR MATRIX ORGANIZING PROTEIN FRAS1"/>
    <property type="match status" value="1"/>
</dbReference>
<dbReference type="PROSITE" id="PS51854">
    <property type="entry name" value="CSPG"/>
    <property type="match status" value="5"/>
</dbReference>
<evidence type="ECO:0000256" key="4">
    <source>
        <dbReference type="PROSITE-ProRule" id="PRU01201"/>
    </source>
</evidence>
<feature type="domain" description="VWFC" evidence="6">
    <location>
        <begin position="93"/>
        <end position="153"/>
    </location>
</feature>
<dbReference type="GO" id="GO:0009653">
    <property type="term" value="P:anatomical structure morphogenesis"/>
    <property type="evidence" value="ECO:0007669"/>
    <property type="project" value="TreeGrafter"/>
</dbReference>
<feature type="non-terminal residue" evidence="8">
    <location>
        <position position="1405"/>
    </location>
</feature>
<keyword evidence="1 5" id="KW-0732">Signal</keyword>
<dbReference type="InterPro" id="IPR006212">
    <property type="entry name" value="Furin_repeat"/>
</dbReference>
<keyword evidence="3" id="KW-0325">Glycoprotein</keyword>
<evidence type="ECO:0000256" key="3">
    <source>
        <dbReference type="ARBA" id="ARBA00023180"/>
    </source>
</evidence>
<dbReference type="PROSITE" id="PS50184">
    <property type="entry name" value="VWFC_2"/>
    <property type="match status" value="3"/>
</dbReference>
<dbReference type="RefSeq" id="XP_030890254.1">
    <property type="nucleotide sequence ID" value="XM_031034394.1"/>
</dbReference>
<protein>
    <submittedName>
        <fullName evidence="8">Extracellular matrix protein FRAS1</fullName>
    </submittedName>
</protein>
<dbReference type="SUPFAM" id="SSF57184">
    <property type="entry name" value="Growth factor receptor domain"/>
    <property type="match status" value="3"/>
</dbReference>
<feature type="repeat" description="CSPG" evidence="4">
    <location>
        <begin position="761"/>
        <end position="857"/>
    </location>
</feature>
<evidence type="ECO:0000313" key="8">
    <source>
        <dbReference type="RefSeq" id="XP_030890254.1"/>
    </source>
</evidence>
<keyword evidence="7" id="KW-1185">Reference proteome</keyword>
<feature type="signal peptide" evidence="5">
    <location>
        <begin position="1"/>
        <end position="26"/>
    </location>
</feature>
<evidence type="ECO:0000256" key="5">
    <source>
        <dbReference type="SAM" id="SignalP"/>
    </source>
</evidence>
<dbReference type="SMART" id="SM00215">
    <property type="entry name" value="VWC_out"/>
    <property type="match status" value="3"/>
</dbReference>
<dbReference type="Gene3D" id="2.10.220.10">
    <property type="entry name" value="Hormone Receptor, Insulin-like Growth Factor Receptor 1, Chain A, domain 2"/>
    <property type="match status" value="5"/>
</dbReference>
<feature type="repeat" description="CSPG" evidence="4">
    <location>
        <begin position="1229"/>
        <end position="1328"/>
    </location>
</feature>
<dbReference type="SMART" id="SM00214">
    <property type="entry name" value="VWC"/>
    <property type="match status" value="4"/>
</dbReference>
<feature type="repeat" description="CSPG" evidence="4">
    <location>
        <begin position="1108"/>
        <end position="1208"/>
    </location>
</feature>
<dbReference type="Pfam" id="PF16184">
    <property type="entry name" value="Cadherin_3"/>
    <property type="match status" value="7"/>
</dbReference>
<dbReference type="InterPro" id="IPR009030">
    <property type="entry name" value="Growth_fac_rcpt_cys_sf"/>
</dbReference>
<dbReference type="PROSITE" id="PS01208">
    <property type="entry name" value="VWFC_1"/>
    <property type="match status" value="3"/>
</dbReference>
<dbReference type="Proteomes" id="UP000245341">
    <property type="component" value="Unplaced"/>
</dbReference>
<dbReference type="KEGG" id="lww:102742403"/>
<feature type="repeat" description="CSPG" evidence="4">
    <location>
        <begin position="1350"/>
        <end position="1405"/>
    </location>
</feature>
<dbReference type="GeneID" id="102742403"/>
<feature type="domain" description="VWFC" evidence="6">
    <location>
        <begin position="26"/>
        <end position="88"/>
    </location>
</feature>
<evidence type="ECO:0000313" key="7">
    <source>
        <dbReference type="Proteomes" id="UP000245341"/>
    </source>
</evidence>
<dbReference type="OrthoDB" id="430044at2759"/>
<feature type="chain" id="PRO_5029002940" evidence="5">
    <location>
        <begin position="27"/>
        <end position="1405"/>
    </location>
</feature>
<dbReference type="Gene3D" id="6.20.200.20">
    <property type="match status" value="1"/>
</dbReference>
<dbReference type="SUPFAM" id="SSF57603">
    <property type="entry name" value="FnI-like domain"/>
    <property type="match status" value="4"/>
</dbReference>
<feature type="repeat" description="CSPG" evidence="4">
    <location>
        <begin position="984"/>
        <end position="1087"/>
    </location>
</feature>
<dbReference type="SMART" id="SM00261">
    <property type="entry name" value="FU"/>
    <property type="match status" value="8"/>
</dbReference>
<dbReference type="FunFam" id="2.10.220.10:FF:000038">
    <property type="entry name" value="Fraser extracellular matrix complex subunit 1"/>
    <property type="match status" value="1"/>
</dbReference>
<sequence>MGAFKVWLGVALALAGFAALPHHSEGACVYQGSLLADATTWKPDSCQNCRCHGNIVICKPAVCRNPQCAFEKGEVLQIAANQCCPECVLRTPGSCHHEKKIYAHGTEWAASLCSVCSCTRGEVRCSPQPCPPLLCGQHELEFIPEGTCCPVCVGPGKPCSYEGRVFQDGEDWPLSRCAKCVCRNGVAQCFTAQCQPLFCNQMSSNASEVKRIPEGEKWEDGPCKVCECWGSQVTCYEPSCSPCPVATLSQVVKGRCCPDCTSVRCHPDCLTCSQSPEHCDLCQDPTKLLRNGQCVHSCGLGFYQAGALCLACQPQCSTCTSGLECSSCQPPLLMQHGQCVSSCEDGFYQDRYSCAVCHESCAACWGPTEKHCMACRDPLQVLREGGCENGCGLGFYNKQGICSACDESCKSCGPNSPRCLTCAEKTVLHDGKCIAECPDGYYVEATGRCRACHNSCAGCSGPTGSHCTACIQPRALRQGRCLSSCGEGFYPDHGVCKDCHPLCQHCAADLHHTGSVCLSCQNARYLLLGDHCVPDCPSGYYTERGACTKCHSSCRTCQGVGPFSCTSCDADLVLSHLGTCSTACFPGHYLDDRRACQPCEAHCGSCDSQASCTSCRDPNKVLLFGECQYEGCAPQYYLDFSTKICKGTEAYKAYIKFMQLDVELEILTNYVAFLGEVVLLVDMPADSPAEEGQHLPDGRTATPTSTFTQQDINEGIVWYRHSGVPAQSDSFLFQVSSATDAHTHLESRMFNIAILPQTPGAPKLSRGASLHMTAREDGLTVIQPHSLSFVNSERPSGKVIYNITLPLHPNQGIIEHRDQPHSPIRYFTQEDINQGKIMYRPPPAAPHLQEIMAFSFAGLPESVKFHFTGIKESKKDYIPYDTNSIGRNLKDDSSPDSEIWIQLSSLPTYGALLRVSGPEVEELSEVSNFTMEDINNQKIRYSAVYETDGNLVTDGFHFSVSDTDHNHLDNQMFTIMITPVENPPPVIAFADLITVDEGGRAPLSFHHFFAADDQDNLQRDAIIKLSALPKYGCIENTGTGDRFGPGTASDLEASFPIQDVLENYIYYFQSVHESIEPTHDIFSFYVSDGNSRSEIHSINITIERKNDEPPRMTLRPLGVQLSSGVVISNSSLSLQDLDTPDNELVFVLTKKPDHGHLLWRQTASEPLENGRVLTQGSSFTYQDVLAGLVGYMPGGPGVAVDEFQFSLTDGLHMDTGRMEIYIELPTSSAPNLAVNRGLQLSAGSVARITEQHLRVTDTDSDDRQVMYIMKEDPGAGRLQMAKHGNPEQISVKGPIRSFTQADISQGQVEYRHGKGESGGRFAFKFDVVDGEGNTLIGQSFSISVLEDNSPPVITTNKGLVLDENSVEKITTLQLSATDQESKPTELIYIITRQPELGHLEHATSP</sequence>
<keyword evidence="2" id="KW-0677">Repeat</keyword>
<evidence type="ECO:0000256" key="2">
    <source>
        <dbReference type="ARBA" id="ARBA00022737"/>
    </source>
</evidence>
<name>A0A7F8RAM6_LEPWE</name>
<dbReference type="InterPro" id="IPR001007">
    <property type="entry name" value="VWF_dom"/>
</dbReference>
<dbReference type="CDD" id="cd00064">
    <property type="entry name" value="FU"/>
    <property type="match status" value="7"/>
</dbReference>
<accession>A0A7F8RAM6</accession>
<reference evidence="8" key="1">
    <citation type="submission" date="2025-08" db="UniProtKB">
        <authorList>
            <consortium name="RefSeq"/>
        </authorList>
    </citation>
    <scope>IDENTIFICATION</scope>
    <source>
        <tissue evidence="8">Liver</tissue>
    </source>
</reference>
<dbReference type="PANTHER" id="PTHR45739">
    <property type="entry name" value="MATRIX PROTEIN, PUTATIVE-RELATED"/>
    <property type="match status" value="1"/>
</dbReference>
<gene>
    <name evidence="8" type="primary">LOC102742403</name>
</gene>
<evidence type="ECO:0000259" key="6">
    <source>
        <dbReference type="PROSITE" id="PS50184"/>
    </source>
</evidence>
<dbReference type="InterPro" id="IPR039005">
    <property type="entry name" value="CSPG_rpt"/>
</dbReference>
<dbReference type="Gene3D" id="2.10.70.10">
    <property type="entry name" value="Complement Module, domain 1"/>
    <property type="match status" value="2"/>
</dbReference>
<organism evidence="7 8">
    <name type="scientific">Leptonychotes weddellii</name>
    <name type="common">Weddell seal</name>
    <name type="synonym">Otaria weddellii</name>
    <dbReference type="NCBI Taxonomy" id="9713"/>
    <lineage>
        <taxon>Eukaryota</taxon>
        <taxon>Metazoa</taxon>
        <taxon>Chordata</taxon>
        <taxon>Craniata</taxon>
        <taxon>Vertebrata</taxon>
        <taxon>Euteleostomi</taxon>
        <taxon>Mammalia</taxon>
        <taxon>Eutheria</taxon>
        <taxon>Laurasiatheria</taxon>
        <taxon>Carnivora</taxon>
        <taxon>Caniformia</taxon>
        <taxon>Pinnipedia</taxon>
        <taxon>Phocidae</taxon>
        <taxon>Monachinae</taxon>
        <taxon>Lobodontini</taxon>
        <taxon>Leptonychotes</taxon>
    </lineage>
</organism>
<evidence type="ECO:0000256" key="1">
    <source>
        <dbReference type="ARBA" id="ARBA00022729"/>
    </source>
</evidence>
<proteinExistence type="predicted"/>
<feature type="domain" description="VWFC" evidence="6">
    <location>
        <begin position="157"/>
        <end position="261"/>
    </location>
</feature>